<dbReference type="PANTHER" id="PTHR23048">
    <property type="entry name" value="MYOSIN LIGHT CHAIN 1, 3"/>
    <property type="match status" value="1"/>
</dbReference>
<dbReference type="PROSITE" id="PS00018">
    <property type="entry name" value="EF_HAND_1"/>
    <property type="match status" value="2"/>
</dbReference>
<dbReference type="PANTHER" id="PTHR23048:SF0">
    <property type="entry name" value="CALMODULIN LIKE 3"/>
    <property type="match status" value="1"/>
</dbReference>
<feature type="domain" description="EF-hand" evidence="3">
    <location>
        <begin position="43"/>
        <end position="78"/>
    </location>
</feature>
<dbReference type="InterPro" id="IPR050230">
    <property type="entry name" value="CALM/Myosin/TropC-like"/>
</dbReference>
<proteinExistence type="predicted"/>
<organism evidence="4 5">
    <name type="scientific">Hymenolepis diminuta</name>
    <name type="common">Rat tapeworm</name>
    <dbReference type="NCBI Taxonomy" id="6216"/>
    <lineage>
        <taxon>Eukaryota</taxon>
        <taxon>Metazoa</taxon>
        <taxon>Spiralia</taxon>
        <taxon>Lophotrochozoa</taxon>
        <taxon>Platyhelminthes</taxon>
        <taxon>Cestoda</taxon>
        <taxon>Eucestoda</taxon>
        <taxon>Cyclophyllidea</taxon>
        <taxon>Hymenolepididae</taxon>
        <taxon>Hymenolepis</taxon>
    </lineage>
</organism>
<sequence length="84" mass="9183">ADKLTAEQIAAFKESFAFFDKNGDGVITTGELGRVMKSLGQEPTEKELQEIIRTVDADKSGTIDFNEFLGLMSKRIHQSGSGKC</sequence>
<reference evidence="4 5" key="1">
    <citation type="submission" date="2019-07" db="EMBL/GenBank/DDBJ databases">
        <authorList>
            <person name="Jastrzebski P J."/>
            <person name="Paukszto L."/>
            <person name="Jastrzebski P J."/>
        </authorList>
    </citation>
    <scope>NUCLEOTIDE SEQUENCE [LARGE SCALE GENOMIC DNA]</scope>
    <source>
        <strain evidence="4 5">WMS-il1</strain>
    </source>
</reference>
<evidence type="ECO:0000313" key="5">
    <source>
        <dbReference type="Proteomes" id="UP000321570"/>
    </source>
</evidence>
<dbReference type="SMART" id="SM00054">
    <property type="entry name" value="EFh"/>
    <property type="match status" value="2"/>
</dbReference>
<dbReference type="GO" id="GO:0005509">
    <property type="term" value="F:calcium ion binding"/>
    <property type="evidence" value="ECO:0007669"/>
    <property type="project" value="InterPro"/>
</dbReference>
<evidence type="ECO:0000256" key="1">
    <source>
        <dbReference type="ARBA" id="ARBA00022737"/>
    </source>
</evidence>
<keyword evidence="5" id="KW-1185">Reference proteome</keyword>
<gene>
    <name evidence="4" type="ORF">WMSIL1_LOCUS4754</name>
</gene>
<dbReference type="InterPro" id="IPR011992">
    <property type="entry name" value="EF-hand-dom_pair"/>
</dbReference>
<feature type="domain" description="EF-hand" evidence="3">
    <location>
        <begin position="7"/>
        <end position="42"/>
    </location>
</feature>
<name>A0A564YBB7_HYMDI</name>
<dbReference type="EMBL" id="CABIJS010000143">
    <property type="protein sequence ID" value="VUZ44561.1"/>
    <property type="molecule type" value="Genomic_DNA"/>
</dbReference>
<evidence type="ECO:0000256" key="2">
    <source>
        <dbReference type="ARBA" id="ARBA00022837"/>
    </source>
</evidence>
<dbReference type="GO" id="GO:0016460">
    <property type="term" value="C:myosin II complex"/>
    <property type="evidence" value="ECO:0007669"/>
    <property type="project" value="TreeGrafter"/>
</dbReference>
<dbReference type="AlphaFoldDB" id="A0A564YBB7"/>
<dbReference type="PROSITE" id="PS50222">
    <property type="entry name" value="EF_HAND_2"/>
    <property type="match status" value="2"/>
</dbReference>
<keyword evidence="2" id="KW-0106">Calcium</keyword>
<dbReference type="FunFam" id="1.10.238.10:FF:000527">
    <property type="entry name" value="Calmodulin-3"/>
    <property type="match status" value="1"/>
</dbReference>
<dbReference type="CDD" id="cd00051">
    <property type="entry name" value="EFh"/>
    <property type="match status" value="1"/>
</dbReference>
<keyword evidence="1" id="KW-0677">Repeat</keyword>
<protein>
    <recommendedName>
        <fullName evidence="3">EF-hand domain-containing protein</fullName>
    </recommendedName>
</protein>
<dbReference type="Pfam" id="PF13499">
    <property type="entry name" value="EF-hand_7"/>
    <property type="match status" value="1"/>
</dbReference>
<dbReference type="InterPro" id="IPR018247">
    <property type="entry name" value="EF_Hand_1_Ca_BS"/>
</dbReference>
<dbReference type="SUPFAM" id="SSF47473">
    <property type="entry name" value="EF-hand"/>
    <property type="match status" value="1"/>
</dbReference>
<evidence type="ECO:0000313" key="4">
    <source>
        <dbReference type="EMBL" id="VUZ44561.1"/>
    </source>
</evidence>
<evidence type="ECO:0000259" key="3">
    <source>
        <dbReference type="PROSITE" id="PS50222"/>
    </source>
</evidence>
<accession>A0A564YBB7</accession>
<feature type="non-terminal residue" evidence="4">
    <location>
        <position position="1"/>
    </location>
</feature>
<dbReference type="Proteomes" id="UP000321570">
    <property type="component" value="Unassembled WGS sequence"/>
</dbReference>
<dbReference type="InterPro" id="IPR002048">
    <property type="entry name" value="EF_hand_dom"/>
</dbReference>
<dbReference type="Gene3D" id="1.10.238.10">
    <property type="entry name" value="EF-hand"/>
    <property type="match status" value="1"/>
</dbReference>